<sequence length="1300" mass="127918">MEVLPPHRAALPGVASGVVGPPPATCAVLRCGTPACNGGCACSDGDGSCGGAAAGRRWSHGSRSGGLAASPNGTGLPARGAAARRPPLSAGGGGASFLTSGSVGASASSAWSSSYVSGSPSWGRPRLSGGGRGGRGGGHRSRRGGRYGGGGRRAGGAGCGGGDLTAVWLAAVAHAADSTEFGDDPWGSERLPTPTAASPMAASPHTPAAAALSPSPPAAAAGGRAAASSGVGAASPPTSADGWSDWGTLDAPPSPPAVAGAGAGASLIASRGVPAARGTPPVGSTPPKGLPANAGGTRLSSSTAAAGAPTRGGASPPSPDTPVRVWVRPQTKPVEVPLSSSGGGSDAVAVASAVRKTVPATEATLTQPLPPPEVVAAAAGRDGDGVAGGRDGNDVPDEMDTYVSTAASSPPPPGKSGLVLPSLAQGPIVHGAVAAPGGGGDSRASLPAVPGTSSPPPLARGPIRGRGGVGSVSFVDGVGGGEQAVARVRPSLAGPPPSLARGPIGPAATHGSGSADGLSSDSGSIDSDLSPPPLSQGAVGKWPPPRPPPMALGWAARGGRPATDVSRPGKDIITSGDGEQGAGVSAPAERSPPKALGWAARGGMSAAEEKVHHPTEDDGAETVGRAEGAVVAGGVVIATNVDAAAQQSPPHATTRSPIAGHPASVDSSAEQAESVEAVDWPSPRYPSSSQDAPSSNGGGTSTELRSPSFRASGSPRRASSASRFSSADPASGGQSLSTTPPSAAWRLAHAAAEGEDTSTPPLSEAVRPLLPRPARRFAAAPAGAADGERGGGGAGGRQLPSAPVVGSMVIVRDAATAANVPPEDWGASEARPWPAPKMARPGATGPTLYSPPAPQTSGRPAAAAGAAPPSSSRSLSIEDRLAAIPAFSPPLFLPPAATAAATKAGATEAVGPLPLQPSPRVLPQLSLPRPPTGNTAPDFLTTAVELVVPPAGDGGVGIVPAGGGRRTSTHQRTGLAATAAGRDVLVTWRPRALATREAVAVGAADSDKEEMTASAEPAAELVLTAHRERVVDVEWLEAPPAGGLHVLATAAADAAVILWVIALAAMGPAARPAGDGGRDADAHQPPPLRILRRYTILPVRRQPDDYYVRLRLALRPAPAGGGIAFVLVLVPSSGTACPPRVLRIVVTSRGEWSSAPSPRRPRSPRSAVAANRPRRWILANDAGVDVQEGGGTLPSRPRSPPSPPPDDAITPVSATTRPPAEEVVTPAVAAEVLALPRATTYPLNPSADTADFPVESDIAIAAWEAATTPTTGVETSMMPGVPEGGGGWAWAGYDQDQLME</sequence>
<evidence type="ECO:0000313" key="1">
    <source>
        <dbReference type="EMBL" id="KAK1865995.1"/>
    </source>
</evidence>
<keyword evidence="2" id="KW-1185">Reference proteome</keyword>
<organism evidence="1 2">
    <name type="scientific">Pyropia yezoensis</name>
    <name type="common">Susabi-nori</name>
    <name type="synonym">Porphyra yezoensis</name>
    <dbReference type="NCBI Taxonomy" id="2788"/>
    <lineage>
        <taxon>Eukaryota</taxon>
        <taxon>Rhodophyta</taxon>
        <taxon>Bangiophyceae</taxon>
        <taxon>Bangiales</taxon>
        <taxon>Bangiaceae</taxon>
        <taxon>Pyropia</taxon>
    </lineage>
</organism>
<dbReference type="EMBL" id="CM020619">
    <property type="protein sequence ID" value="KAK1865995.1"/>
    <property type="molecule type" value="Genomic_DNA"/>
</dbReference>
<proteinExistence type="predicted"/>
<name>A0ACC3C705_PYRYE</name>
<comment type="caution">
    <text evidence="1">The sequence shown here is derived from an EMBL/GenBank/DDBJ whole genome shotgun (WGS) entry which is preliminary data.</text>
</comment>
<gene>
    <name evidence="1" type="ORF">I4F81_008516</name>
</gene>
<reference evidence="1" key="1">
    <citation type="submission" date="2019-11" db="EMBL/GenBank/DDBJ databases">
        <title>Nori genome reveals adaptations in red seaweeds to the harsh intertidal environment.</title>
        <authorList>
            <person name="Wang D."/>
            <person name="Mao Y."/>
        </authorList>
    </citation>
    <scope>NUCLEOTIDE SEQUENCE</scope>
    <source>
        <tissue evidence="1">Gametophyte</tissue>
    </source>
</reference>
<accession>A0ACC3C705</accession>
<evidence type="ECO:0000313" key="2">
    <source>
        <dbReference type="Proteomes" id="UP000798662"/>
    </source>
</evidence>
<protein>
    <submittedName>
        <fullName evidence="1">Uncharacterized protein</fullName>
    </submittedName>
</protein>
<dbReference type="Proteomes" id="UP000798662">
    <property type="component" value="Chromosome 2"/>
</dbReference>